<sequence>PSSTPCGTSKLLPAYNDNQFFYICNSIPVAVTVFDYFQSSLIYTVCGTTPPSGAVCQKSAFTQNSLSIGYCELGSPGCAATCQTMLTLPNQASAFYICVNACPQPLSLTKVIASNSSMSFYQCISATQCEQLYSLATAVYFANLTCTACAFSQGGILNSICYQKCPTQIINFFQYNQVSACWGDPLQCPLSYFKEFITGSYACYTSCSTVNLKFYSLKIVSGFSLQVCQGSCLNGWDTLVNGQFALCVDECQLKDFGALFQSVPQCVSTCPPTRPYSKQNTFLECVSSCQFVSIDKICTSTCPYYIVNSNNDKQCTDCGLQIFQSVDGYKLCIQDGDCESIGRFLFGKECVVFDSSNCHFIDSNRNCLQSCSYNYIQEAIARVCTECSYVSPLFNYSTNQKCISIFDCSGYWLFINNYQCVTSCEMYFIVIDNNKYCNSTCGEGACYLNTMECILYTSYQQVSQLISNARQCVQKCSDTSYKLVSLVTTYSLVCTESCNFYKSFAISAAQTVLLCQDSCQTGYSITGYQAKLCVDVCSLFSTNSYLAVFECIYSCSKYYLQNNSMLQCVLSCQYFVNTAKKCLSECNGATAGYIISDGQKLCFEKCPSNAFYYSNDLFQGVRQCISQCSGDKYLKIEFYTGIYSCSQTAVGCQFIVYKTLNSQTEPVCVTKCAEENLQNGYYQVQAMQTTAYQCRSCDFGDGFQRRQQIVYYSTFQCIQSCPSDKKYLSVNGSAYDCVSSCYQGLVSLVSLNYICNSSCVAYSTYLTVKICLSGCATNEFIDNSQNIGNIYKCTTQCSYQYPFIKSTFESGPYNCTSGCTFVKTVSSLLPVDYSFLSYYCQSSCQYFYQNETHALYPTLKVSRCKTCQLVDATTKMGLVKQCVTSCPVNKQLLSLSVSYNECVSSCPQYVKNVSSIFTCESTCYQKPGGYYSAYQLNSYSSGTLCLPNCSYLQYLIITDEYAKCLLSCPSTAPLKVVYEQSKICTTDCQLINYFVDADQNCMQTCQQNAASGYLLVNVGTLTNQKQCYQQCPETAVYLLNQACLQQCPAGYLTQKLISQNYQTYQCILSSNCLFVLMPEQLCSQTCNGTRPGVITGLPDQCYGSCPAGAPYYLGQNCVAFGSPGCEFVDSNLNCLTDCASTQNEYVQVQFVKQCQVCQIFVQQPTGKQCVESCSTFIIQTNQQNCTGQCPLDMFVFSSAPGYCLNSCDLFIQSQVCQQNCSYAFAQPNLCVNSCNPQFKIVLVNSIQKCNDTCGDLFELAGVQNECVDECAYYNVVEGRKICTGECQFYQTVNISLLVKECLDLCPKFRVFVKILFSGVEQYQCQNECSAPKPYLSANQCVQSCIYYQLTTVADVGYYRCELGCPDKRYVNVQSNLQQIICIQECFEPFTVLVTQTQMCIAVSQINQSAECRFLVQYSQVCVQSCLGYTLIDVYPRCFDDCPASTLQNQGECVENCDDKFVLGSKCVESCSENQLFVSFNGLNCVQTCELSFYGHCVKICQENQIILEQSCSDCLDDVCFDIVEIAAREVQKSLNDQQKTIISTTVAAILVLLALIITIKMKMGKKPKPKKLKVSFLQEIDNNFAAAKNGFEAAKEKEGQKIVL</sequence>
<keyword evidence="1" id="KW-0812">Transmembrane</keyword>
<name>A0A146K9C1_9EUKA</name>
<organism evidence="2">
    <name type="scientific">Trepomonas sp. PC1</name>
    <dbReference type="NCBI Taxonomy" id="1076344"/>
    <lineage>
        <taxon>Eukaryota</taxon>
        <taxon>Metamonada</taxon>
        <taxon>Diplomonadida</taxon>
        <taxon>Hexamitidae</taxon>
        <taxon>Hexamitinae</taxon>
        <taxon>Trepomonas</taxon>
    </lineage>
</organism>
<keyword evidence="1" id="KW-1133">Transmembrane helix</keyword>
<evidence type="ECO:0000313" key="2">
    <source>
        <dbReference type="EMBL" id="JAP93410.1"/>
    </source>
</evidence>
<keyword evidence="1" id="KW-0472">Membrane</keyword>
<evidence type="ECO:0008006" key="3">
    <source>
        <dbReference type="Google" id="ProtNLM"/>
    </source>
</evidence>
<feature type="non-terminal residue" evidence="2">
    <location>
        <position position="1"/>
    </location>
</feature>
<protein>
    <recommendedName>
        <fullName evidence="3">Transmembrane protein</fullName>
    </recommendedName>
</protein>
<dbReference type="EMBL" id="GDID01003196">
    <property type="protein sequence ID" value="JAP93410.1"/>
    <property type="molecule type" value="Transcribed_RNA"/>
</dbReference>
<proteinExistence type="predicted"/>
<feature type="transmembrane region" description="Helical" evidence="1">
    <location>
        <begin position="1541"/>
        <end position="1561"/>
    </location>
</feature>
<reference evidence="2" key="1">
    <citation type="submission" date="2015-07" db="EMBL/GenBank/DDBJ databases">
        <title>Adaptation to a free-living lifestyle via gene acquisitions in the diplomonad Trepomonas sp. PC1.</title>
        <authorList>
            <person name="Xu F."/>
            <person name="Jerlstrom-Hultqvist J."/>
            <person name="Kolisko M."/>
            <person name="Simpson A.G.B."/>
            <person name="Roger A.J."/>
            <person name="Svard S.G."/>
            <person name="Andersson J.O."/>
        </authorList>
    </citation>
    <scope>NUCLEOTIDE SEQUENCE</scope>
    <source>
        <strain evidence="2">PC1</strain>
    </source>
</reference>
<accession>A0A146K9C1</accession>
<evidence type="ECO:0000256" key="1">
    <source>
        <dbReference type="SAM" id="Phobius"/>
    </source>
</evidence>
<gene>
    <name evidence="2" type="ORF">TPC1_14322</name>
</gene>